<dbReference type="SUPFAM" id="SSF46689">
    <property type="entry name" value="Homeodomain-like"/>
    <property type="match status" value="1"/>
</dbReference>
<name>A0A847SRQ3_9BACT</name>
<dbReference type="RefSeq" id="WP_168743104.1">
    <property type="nucleotide sequence ID" value="NZ_JABAHZ010000026.1"/>
</dbReference>
<proteinExistence type="predicted"/>
<dbReference type="EMBL" id="JABAHZ010000026">
    <property type="protein sequence ID" value="NLR83064.1"/>
    <property type="molecule type" value="Genomic_DNA"/>
</dbReference>
<dbReference type="InterPro" id="IPR036388">
    <property type="entry name" value="WH-like_DNA-bd_sf"/>
</dbReference>
<protein>
    <submittedName>
        <fullName evidence="2">Transposase</fullName>
    </submittedName>
</protein>
<dbReference type="Gene3D" id="1.10.10.10">
    <property type="entry name" value="Winged helix-like DNA-binding domain superfamily/Winged helix DNA-binding domain"/>
    <property type="match status" value="1"/>
</dbReference>
<dbReference type="Proteomes" id="UP000552864">
    <property type="component" value="Unassembled WGS sequence"/>
</dbReference>
<keyword evidence="1" id="KW-0175">Coiled coil</keyword>
<comment type="caution">
    <text evidence="2">The sequence shown here is derived from an EMBL/GenBank/DDBJ whole genome shotgun (WGS) entry which is preliminary data.</text>
</comment>
<dbReference type="AlphaFoldDB" id="A0A847SRQ3"/>
<reference evidence="2 3" key="1">
    <citation type="submission" date="2020-04" db="EMBL/GenBank/DDBJ databases">
        <authorList>
            <person name="Yin C."/>
        </authorList>
    </citation>
    <scope>NUCLEOTIDE SEQUENCE [LARGE SCALE GENOMIC DNA]</scope>
    <source>
        <strain evidence="2 3">Ak56</strain>
    </source>
</reference>
<evidence type="ECO:0000313" key="2">
    <source>
        <dbReference type="EMBL" id="NLR83064.1"/>
    </source>
</evidence>
<keyword evidence="3" id="KW-1185">Reference proteome</keyword>
<sequence length="136" mass="15723">MKNTGVSGKSKRTRLDYSLAFKLQVIDEVEKGNLTYKQAQRKYGIQGRTTVLVWLRKHGRLGWQETTSMKKSTPNKQIKELEKRIKILQQEKEILNRAIDIADDQFGTEIRKKYLPLSEQASKAQGDQKELEASNE</sequence>
<feature type="coiled-coil region" evidence="1">
    <location>
        <begin position="71"/>
        <end position="105"/>
    </location>
</feature>
<evidence type="ECO:0000256" key="1">
    <source>
        <dbReference type="SAM" id="Coils"/>
    </source>
</evidence>
<dbReference type="InterPro" id="IPR009057">
    <property type="entry name" value="Homeodomain-like_sf"/>
</dbReference>
<accession>A0A847SRQ3</accession>
<organism evidence="2 3">
    <name type="scientific">Chitinophaga eiseniae</name>
    <dbReference type="NCBI Taxonomy" id="634771"/>
    <lineage>
        <taxon>Bacteria</taxon>
        <taxon>Pseudomonadati</taxon>
        <taxon>Bacteroidota</taxon>
        <taxon>Chitinophagia</taxon>
        <taxon>Chitinophagales</taxon>
        <taxon>Chitinophagaceae</taxon>
        <taxon>Chitinophaga</taxon>
    </lineage>
</organism>
<gene>
    <name evidence="2" type="ORF">HGH91_30930</name>
</gene>
<evidence type="ECO:0000313" key="3">
    <source>
        <dbReference type="Proteomes" id="UP000552864"/>
    </source>
</evidence>